<dbReference type="PANTHER" id="PTHR31598">
    <property type="entry name" value="IQ DOMAIN-CONTAINING PROTEIN D"/>
    <property type="match status" value="1"/>
</dbReference>
<evidence type="ECO:0000256" key="10">
    <source>
        <dbReference type="ARBA" id="ARBA00032180"/>
    </source>
</evidence>
<keyword evidence="9" id="KW-0966">Cell projection</keyword>
<proteinExistence type="inferred from homology"/>
<reference evidence="14" key="3">
    <citation type="submission" date="2025-09" db="UniProtKB">
        <authorList>
            <consortium name="Ensembl"/>
        </authorList>
    </citation>
    <scope>IDENTIFICATION</scope>
</reference>
<comment type="subcellular location">
    <subcellularLocation>
        <location evidence="2">Cytoplasm</location>
        <location evidence="2">Cytoskeleton</location>
        <location evidence="2">Flagellum axoneme</location>
    </subcellularLocation>
</comment>
<feature type="region of interest" description="Disordered" evidence="13">
    <location>
        <begin position="218"/>
        <end position="256"/>
    </location>
</feature>
<comment type="subunit">
    <text evidence="11">Component of the nexin-dynein regulatory complex (N-DRC). Interacts with CFAP52.</text>
</comment>
<gene>
    <name evidence="14" type="primary">IQCD</name>
</gene>
<dbReference type="GeneTree" id="ENSGT00730000111354"/>
<sequence length="401" mass="45656">ISPPGDELPPVALTPVSPNKLSLKIIDPSRKKLVSPEPQRIVGVLDECIRKMELVALLPSELTHPESLSVSLGGKAVGFLTEHLRVVKERRALTGDTEEEERDAATKGARNSLLNLLRLLRGCPTAGAGLKGAGPITEDRRGVQELVAGLQELRAVVLERLLTTASEERERSRHIQEVSMRHRSNLEVVATLEKEVAAAIKDKDEEISKQNEAIRRLKGSLHQKEKSSEDFVARTQKEAQRQDESDQKTSEGKQTRLQQEANQLRVQLNNLITEHKEAELALRKKKYKLETEIENWIQKYDTDMGEKQTELEEMTVIYEEEKAELRELQEHYAVLELEYSQIMEERRIAQEKKEEEEREREVKSHAVVIIQAFWRGHCVRKVMKAKVKSKKAKKGKGKKGK</sequence>
<dbReference type="Ensembl" id="ENSPNAT00000011835.2">
    <property type="protein sequence ID" value="ENSPNAP00000023758.2"/>
    <property type="gene ID" value="ENSPNAG00000000851.2"/>
</dbReference>
<evidence type="ECO:0000256" key="1">
    <source>
        <dbReference type="ARBA" id="ARBA00003029"/>
    </source>
</evidence>
<evidence type="ECO:0000256" key="12">
    <source>
        <dbReference type="SAM" id="Coils"/>
    </source>
</evidence>
<reference evidence="14" key="2">
    <citation type="submission" date="2025-08" db="UniProtKB">
        <authorList>
            <consortium name="Ensembl"/>
        </authorList>
    </citation>
    <scope>IDENTIFICATION</scope>
</reference>
<evidence type="ECO:0000256" key="8">
    <source>
        <dbReference type="ARBA" id="ARBA00023212"/>
    </source>
</evidence>
<comment type="function">
    <text evidence="1">Component of the nexin-dynein regulatory complex (N-DRC), a key regulator of ciliary/flagellar motility which maintains the alignment and integrity of the distal axoneme and regulates microtubule sliding in motile axonemes.</text>
</comment>
<evidence type="ECO:0000313" key="14">
    <source>
        <dbReference type="Ensembl" id="ENSPNAP00000023758.2"/>
    </source>
</evidence>
<dbReference type="STRING" id="42514.ENSPNAP00000023758"/>
<evidence type="ECO:0000256" key="3">
    <source>
        <dbReference type="ARBA" id="ARBA00009071"/>
    </source>
</evidence>
<protein>
    <recommendedName>
        <fullName evidence="4">Dynein regulatory complex protein 10</fullName>
    </recommendedName>
    <alternativeName>
        <fullName evidence="10">IQ domain-containing protein D</fullName>
    </alternativeName>
</protein>
<dbReference type="PANTHER" id="PTHR31598:SF1">
    <property type="entry name" value="DYNEIN REGULATORY COMPLEX PROTEIN 10"/>
    <property type="match status" value="1"/>
</dbReference>
<evidence type="ECO:0000256" key="2">
    <source>
        <dbReference type="ARBA" id="ARBA00004611"/>
    </source>
</evidence>
<evidence type="ECO:0000256" key="6">
    <source>
        <dbReference type="ARBA" id="ARBA00022846"/>
    </source>
</evidence>
<dbReference type="SMART" id="SM00015">
    <property type="entry name" value="IQ"/>
    <property type="match status" value="1"/>
</dbReference>
<evidence type="ECO:0000313" key="15">
    <source>
        <dbReference type="Proteomes" id="UP001501920"/>
    </source>
</evidence>
<evidence type="ECO:0000256" key="11">
    <source>
        <dbReference type="ARBA" id="ARBA00046836"/>
    </source>
</evidence>
<keyword evidence="15" id="KW-1185">Reference proteome</keyword>
<dbReference type="InterPro" id="IPR042815">
    <property type="entry name" value="DRC10"/>
</dbReference>
<dbReference type="OMA" id="AKIQKYW"/>
<organism evidence="14 15">
    <name type="scientific">Pygocentrus nattereri</name>
    <name type="common">Red-bellied piranha</name>
    <dbReference type="NCBI Taxonomy" id="42514"/>
    <lineage>
        <taxon>Eukaryota</taxon>
        <taxon>Metazoa</taxon>
        <taxon>Chordata</taxon>
        <taxon>Craniata</taxon>
        <taxon>Vertebrata</taxon>
        <taxon>Euteleostomi</taxon>
        <taxon>Actinopterygii</taxon>
        <taxon>Neopterygii</taxon>
        <taxon>Teleostei</taxon>
        <taxon>Ostariophysi</taxon>
        <taxon>Characiformes</taxon>
        <taxon>Characoidei</taxon>
        <taxon>Pygocentrus</taxon>
    </lineage>
</organism>
<evidence type="ECO:0000256" key="7">
    <source>
        <dbReference type="ARBA" id="ARBA00023069"/>
    </source>
</evidence>
<evidence type="ECO:0000256" key="5">
    <source>
        <dbReference type="ARBA" id="ARBA00022490"/>
    </source>
</evidence>
<name>A0A3B4DJW9_PYGNA</name>
<feature type="compositionally biased region" description="Basic and acidic residues" evidence="13">
    <location>
        <begin position="222"/>
        <end position="254"/>
    </location>
</feature>
<evidence type="ECO:0000256" key="9">
    <source>
        <dbReference type="ARBA" id="ARBA00023273"/>
    </source>
</evidence>
<accession>A0A3B4DJW9</accession>
<evidence type="ECO:0000256" key="4">
    <source>
        <dbReference type="ARBA" id="ARBA00021752"/>
    </source>
</evidence>
<feature type="coiled-coil region" evidence="12">
    <location>
        <begin position="311"/>
        <end position="359"/>
    </location>
</feature>
<keyword evidence="7" id="KW-0969">Cilium</keyword>
<evidence type="ECO:0000256" key="13">
    <source>
        <dbReference type="SAM" id="MobiDB-lite"/>
    </source>
</evidence>
<dbReference type="PROSITE" id="PS50096">
    <property type="entry name" value="IQ"/>
    <property type="match status" value="1"/>
</dbReference>
<comment type="similarity">
    <text evidence="3">Belongs to the DRC10 family.</text>
</comment>
<dbReference type="Proteomes" id="UP001501920">
    <property type="component" value="Chromosome 23"/>
</dbReference>
<dbReference type="InterPro" id="IPR000048">
    <property type="entry name" value="IQ_motif_EF-hand-BS"/>
</dbReference>
<dbReference type="AlphaFoldDB" id="A0A3B4DJW9"/>
<keyword evidence="12" id="KW-0175">Coiled coil</keyword>
<keyword evidence="5" id="KW-0963">Cytoplasm</keyword>
<keyword evidence="6" id="KW-0282">Flagellum</keyword>
<keyword evidence="8" id="KW-0206">Cytoskeleton</keyword>
<reference evidence="14 15" key="1">
    <citation type="submission" date="2020-10" db="EMBL/GenBank/DDBJ databases">
        <title>Pygocentrus nattereri (red-bellied piranha) genome, fPygNat1, primary haplotype.</title>
        <authorList>
            <person name="Myers G."/>
            <person name="Meyer A."/>
            <person name="Karagic N."/>
            <person name="Pippel M."/>
            <person name="Winkler S."/>
            <person name="Tracey A."/>
            <person name="Wood J."/>
            <person name="Formenti G."/>
            <person name="Howe K."/>
            <person name="Fedrigo O."/>
            <person name="Jarvis E.D."/>
        </authorList>
    </citation>
    <scope>NUCLEOTIDE SEQUENCE [LARGE SCALE GENOMIC DNA]</scope>
</reference>